<evidence type="ECO:0000256" key="1">
    <source>
        <dbReference type="ARBA" id="ARBA00022737"/>
    </source>
</evidence>
<gene>
    <name evidence="4" type="ORF">OJ16_00670</name>
</gene>
<reference evidence="4 5" key="1">
    <citation type="submission" date="2014-11" db="EMBL/GenBank/DDBJ databases">
        <title>Draft Genome Sequence of Vibrio piscirenalis strains CECT 8603T and CECT 8604, two marine Gammaproteobacterium isolated from cultured gilthead sea bream (Sparus aurata).</title>
        <authorList>
            <person name="Arahal D.R."/>
            <person name="Rodrigo-Torres L."/>
            <person name="Lucena T."/>
            <person name="Pujalte M.J."/>
        </authorList>
    </citation>
    <scope>NUCLEOTIDE SEQUENCE [LARGE SCALE GENOMIC DNA]</scope>
    <source>
        <strain evidence="4 5">DCR 1-4-2</strain>
    </source>
</reference>
<dbReference type="PROSITE" id="PS51257">
    <property type="entry name" value="PROKAR_LIPOPROTEIN"/>
    <property type="match status" value="1"/>
</dbReference>
<dbReference type="InterPro" id="IPR013360">
    <property type="entry name" value="Pilus_4_PilW"/>
</dbReference>
<dbReference type="STRING" id="1461322.OJ16_00670"/>
<dbReference type="InterPro" id="IPR019734">
    <property type="entry name" value="TPR_rpt"/>
</dbReference>
<dbReference type="EMBL" id="JTKH01000003">
    <property type="protein sequence ID" value="KII82092.1"/>
    <property type="molecule type" value="Genomic_DNA"/>
</dbReference>
<dbReference type="InterPro" id="IPR052346">
    <property type="entry name" value="O-mannosyl-transferase_TMTC"/>
</dbReference>
<feature type="repeat" description="TPR" evidence="3">
    <location>
        <begin position="70"/>
        <end position="103"/>
    </location>
</feature>
<accession>A0A0C2NHQ1</accession>
<dbReference type="SUPFAM" id="SSF48452">
    <property type="entry name" value="TPR-like"/>
    <property type="match status" value="1"/>
</dbReference>
<protein>
    <submittedName>
        <fullName evidence="4">Pilus assembly protein PilW</fullName>
    </submittedName>
</protein>
<dbReference type="SMART" id="SM00028">
    <property type="entry name" value="TPR"/>
    <property type="match status" value="4"/>
</dbReference>
<evidence type="ECO:0000313" key="4">
    <source>
        <dbReference type="EMBL" id="KII82092.1"/>
    </source>
</evidence>
<dbReference type="PROSITE" id="PS50005">
    <property type="entry name" value="TPR"/>
    <property type="match status" value="3"/>
</dbReference>
<evidence type="ECO:0000256" key="2">
    <source>
        <dbReference type="ARBA" id="ARBA00022803"/>
    </source>
</evidence>
<name>A0A0C2P6Q2_9VIBR</name>
<dbReference type="OrthoDB" id="9814042at2"/>
<proteinExistence type="predicted"/>
<keyword evidence="1" id="KW-0677">Repeat</keyword>
<feature type="repeat" description="TPR" evidence="3">
    <location>
        <begin position="36"/>
        <end position="69"/>
    </location>
</feature>
<evidence type="ECO:0000256" key="3">
    <source>
        <dbReference type="PROSITE-ProRule" id="PRU00339"/>
    </source>
</evidence>
<dbReference type="AlphaFoldDB" id="A0A0C2P6Q2"/>
<sequence>MKTWFLTSLAITALSGCVTVETSSEPEIYSNPQEKAEARLALGMGYLQQGNMGKARENLEKAMQHAPDFYRTQISLAHYYEQVGEDDKARKLYKKAKSDHPSNGNVLNNYGTFLCKQGEYKEADELFNKAIAQPYYYQISGSYENAAFCALKSGDELKAMDYFARAIDYEPARYRSTLNLAKLEIEHDKLLDARIRLMKFSQMYGVKREALQLMVALEAKAGNQSLVEKYLNQLAALG</sequence>
<feature type="repeat" description="TPR" evidence="3">
    <location>
        <begin position="140"/>
        <end position="173"/>
    </location>
</feature>
<dbReference type="NCBIfam" id="TIGR02521">
    <property type="entry name" value="type_IV_pilW"/>
    <property type="match status" value="1"/>
</dbReference>
<dbReference type="Gene3D" id="1.25.40.10">
    <property type="entry name" value="Tetratricopeptide repeat domain"/>
    <property type="match status" value="1"/>
</dbReference>
<accession>A0A0C2P6Q2</accession>
<organism evidence="4 5">
    <name type="scientific">Vibrio renipiscarius</name>
    <dbReference type="NCBI Taxonomy" id="1461322"/>
    <lineage>
        <taxon>Bacteria</taxon>
        <taxon>Pseudomonadati</taxon>
        <taxon>Pseudomonadota</taxon>
        <taxon>Gammaproteobacteria</taxon>
        <taxon>Vibrionales</taxon>
        <taxon>Vibrionaceae</taxon>
        <taxon>Vibrio</taxon>
    </lineage>
</organism>
<comment type="caution">
    <text evidence="4">The sequence shown here is derived from an EMBL/GenBank/DDBJ whole genome shotgun (WGS) entry which is preliminary data.</text>
</comment>
<keyword evidence="2 3" id="KW-0802">TPR repeat</keyword>
<dbReference type="InterPro" id="IPR011990">
    <property type="entry name" value="TPR-like_helical_dom_sf"/>
</dbReference>
<keyword evidence="5" id="KW-1185">Reference proteome</keyword>
<dbReference type="PANTHER" id="PTHR44227:SF3">
    <property type="entry name" value="PROTEIN O-MANNOSYL-TRANSFERASE TMTC4"/>
    <property type="match status" value="1"/>
</dbReference>
<dbReference type="PANTHER" id="PTHR44227">
    <property type="match status" value="1"/>
</dbReference>
<dbReference type="Pfam" id="PF14559">
    <property type="entry name" value="TPR_19"/>
    <property type="match status" value="1"/>
</dbReference>
<dbReference type="Proteomes" id="UP000031672">
    <property type="component" value="Unassembled WGS sequence"/>
</dbReference>
<evidence type="ECO:0000313" key="5">
    <source>
        <dbReference type="Proteomes" id="UP000031672"/>
    </source>
</evidence>